<feature type="region of interest" description="Disordered" evidence="1">
    <location>
        <begin position="320"/>
        <end position="369"/>
    </location>
</feature>
<keyword evidence="2" id="KW-0472">Membrane</keyword>
<keyword evidence="2" id="KW-0812">Transmembrane</keyword>
<proteinExistence type="predicted"/>
<evidence type="ECO:0000256" key="2">
    <source>
        <dbReference type="SAM" id="Phobius"/>
    </source>
</evidence>
<organism evidence="3 4">
    <name type="scientific">Thermobifida alba</name>
    <name type="common">Thermomonospora alba</name>
    <dbReference type="NCBI Taxonomy" id="53522"/>
    <lineage>
        <taxon>Bacteria</taxon>
        <taxon>Bacillati</taxon>
        <taxon>Actinomycetota</taxon>
        <taxon>Actinomycetes</taxon>
        <taxon>Streptosporangiales</taxon>
        <taxon>Nocardiopsidaceae</taxon>
        <taxon>Thermobifida</taxon>
    </lineage>
</organism>
<evidence type="ECO:0000313" key="4">
    <source>
        <dbReference type="Proteomes" id="UP000832041"/>
    </source>
</evidence>
<protein>
    <recommendedName>
        <fullName evidence="5">Protein kinase domain-containing protein</fullName>
    </recommendedName>
</protein>
<reference evidence="3 4" key="1">
    <citation type="submission" date="2020-04" db="EMBL/GenBank/DDBJ databases">
        <title>Thermobifida alba genome sequencing and assembly.</title>
        <authorList>
            <person name="Luzics S."/>
            <person name="Horvath B."/>
            <person name="Nagy I."/>
            <person name="Toth A."/>
            <person name="Nagy I."/>
            <person name="Kukolya J."/>
        </authorList>
    </citation>
    <scope>NUCLEOTIDE SEQUENCE [LARGE SCALE GENOMIC DNA]</scope>
    <source>
        <strain evidence="3 4">DSM 43795</strain>
    </source>
</reference>
<dbReference type="EMBL" id="CP051627">
    <property type="protein sequence ID" value="UPT21992.1"/>
    <property type="molecule type" value="Genomic_DNA"/>
</dbReference>
<accession>A0ABY4L7D6</accession>
<dbReference type="SUPFAM" id="SSF56112">
    <property type="entry name" value="Protein kinase-like (PK-like)"/>
    <property type="match status" value="1"/>
</dbReference>
<feature type="transmembrane region" description="Helical" evidence="2">
    <location>
        <begin position="371"/>
        <end position="392"/>
    </location>
</feature>
<name>A0ABY4L7D6_THEAE</name>
<dbReference type="Proteomes" id="UP000832041">
    <property type="component" value="Chromosome"/>
</dbReference>
<keyword evidence="2" id="KW-1133">Transmembrane helix</keyword>
<evidence type="ECO:0000256" key="1">
    <source>
        <dbReference type="SAM" id="MobiDB-lite"/>
    </source>
</evidence>
<keyword evidence="4" id="KW-1185">Reference proteome</keyword>
<sequence>MKEVRSWSDSPFDRVLSARDVSARGEVLGQNGGESTIVYALATQPEWLVKLYKRPLSPAQASVLDQVIALPDRMGAADRAVVDRSAAWPVARVVDEDTTVGVVMARAPACFTIDLWSPRTGRTRRALLTVDHLVQDDKAMKRQGIPAPGEEIRAAVVIRYLRLGAVLNRHNLVYGDWSYSNGLWEPGQGRVFLIDMDSCGVGRRGWILSNNWDDPHYPRGTDLDVYADRYRIGLLALRGLSGCRDQDRISTSLDRLPKRLRSSEFTRLLDRTLQESEPARRPEVAELLQALEEHWPGLVPGEEGPFPPVLAPEANVTGFRTVGTSRNGTGRRAVKGGPPRGPMGSAPQPTPSVTGFGRTASPTSRKSRRGAVHPAVVVAAVLVALCLALIFLTPLF</sequence>
<gene>
    <name evidence="3" type="ORF">FOF52_14305</name>
</gene>
<evidence type="ECO:0000313" key="3">
    <source>
        <dbReference type="EMBL" id="UPT21992.1"/>
    </source>
</evidence>
<evidence type="ECO:0008006" key="5">
    <source>
        <dbReference type="Google" id="ProtNLM"/>
    </source>
</evidence>
<dbReference type="RefSeq" id="WP_248590467.1">
    <property type="nucleotide sequence ID" value="NZ_BAABEB010000003.1"/>
</dbReference>
<dbReference type="InterPro" id="IPR011009">
    <property type="entry name" value="Kinase-like_dom_sf"/>
</dbReference>
<dbReference type="Gene3D" id="1.10.510.10">
    <property type="entry name" value="Transferase(Phosphotransferase) domain 1"/>
    <property type="match status" value="1"/>
</dbReference>